<proteinExistence type="predicted"/>
<dbReference type="Proteomes" id="UP000318336">
    <property type="component" value="Unassembled WGS sequence"/>
</dbReference>
<protein>
    <submittedName>
        <fullName evidence="3">Uncharacterized protein</fullName>
    </submittedName>
</protein>
<evidence type="ECO:0000313" key="3">
    <source>
        <dbReference type="EMBL" id="TQL28876.1"/>
    </source>
</evidence>
<comment type="caution">
    <text evidence="3">The sequence shown here is derived from an EMBL/GenBank/DDBJ whole genome shotgun (WGS) entry which is preliminary data.</text>
</comment>
<evidence type="ECO:0000256" key="1">
    <source>
        <dbReference type="SAM" id="MobiDB-lite"/>
    </source>
</evidence>
<feature type="compositionally biased region" description="Acidic residues" evidence="1">
    <location>
        <begin position="45"/>
        <end position="57"/>
    </location>
</feature>
<name>A0A542WZ58_9MICO</name>
<keyword evidence="4" id="KW-1185">Reference proteome</keyword>
<evidence type="ECO:0000313" key="4">
    <source>
        <dbReference type="Proteomes" id="UP000318336"/>
    </source>
</evidence>
<feature type="region of interest" description="Disordered" evidence="1">
    <location>
        <begin position="40"/>
        <end position="64"/>
    </location>
</feature>
<evidence type="ECO:0000256" key="2">
    <source>
        <dbReference type="SAM" id="Phobius"/>
    </source>
</evidence>
<keyword evidence="2" id="KW-0812">Transmembrane</keyword>
<keyword evidence="2" id="KW-1133">Transmembrane helix</keyword>
<dbReference type="AlphaFoldDB" id="A0A542WZ58"/>
<dbReference type="EMBL" id="VFOK01000002">
    <property type="protein sequence ID" value="TQL28876.1"/>
    <property type="molecule type" value="Genomic_DNA"/>
</dbReference>
<organism evidence="3 4">
    <name type="scientific">Barrientosiimonas humi</name>
    <dbReference type="NCBI Taxonomy" id="999931"/>
    <lineage>
        <taxon>Bacteria</taxon>
        <taxon>Bacillati</taxon>
        <taxon>Actinomycetota</taxon>
        <taxon>Actinomycetes</taxon>
        <taxon>Micrococcales</taxon>
        <taxon>Dermacoccaceae</taxon>
        <taxon>Barrientosiimonas</taxon>
    </lineage>
</organism>
<gene>
    <name evidence="3" type="ORF">FB554_3184</name>
</gene>
<feature type="transmembrane region" description="Helical" evidence="2">
    <location>
        <begin position="7"/>
        <end position="28"/>
    </location>
</feature>
<reference evidence="3 4" key="1">
    <citation type="submission" date="2019-06" db="EMBL/GenBank/DDBJ databases">
        <title>Sequencing the genomes of 1000 actinobacteria strains.</title>
        <authorList>
            <person name="Klenk H.-P."/>
        </authorList>
    </citation>
    <scope>NUCLEOTIDE SEQUENCE [LARGE SCALE GENOMIC DNA]</scope>
    <source>
        <strain evidence="3 4">DSM 24617</strain>
    </source>
</reference>
<keyword evidence="2" id="KW-0472">Membrane</keyword>
<sequence>MGLVVDLFAEIVVTLAFIIALIVVPAWASGLMFGKSSSVPAPSDYDPDPVAELESSADADSARH</sequence>
<accession>A0A542WZ58</accession>